<dbReference type="UniPathway" id="UPA00124"/>
<evidence type="ECO:0000256" key="2">
    <source>
        <dbReference type="ARBA" id="ARBA00010944"/>
    </source>
</evidence>
<proteinExistence type="inferred from homology"/>
<dbReference type="AlphaFoldDB" id="A0A2A4F353"/>
<dbReference type="GO" id="GO:0019305">
    <property type="term" value="P:dTDP-rhamnose biosynthetic process"/>
    <property type="evidence" value="ECO:0007669"/>
    <property type="project" value="UniProtKB-UniPathway"/>
</dbReference>
<dbReference type="Pfam" id="PF04321">
    <property type="entry name" value="RmlD_sub_bind"/>
    <property type="match status" value="1"/>
</dbReference>
<dbReference type="CDD" id="cd05254">
    <property type="entry name" value="dTDP_HR_like_SDR_e"/>
    <property type="match status" value="1"/>
</dbReference>
<gene>
    <name evidence="8" type="ORF">BWP39_10190</name>
</gene>
<dbReference type="OrthoDB" id="9803892at2"/>
<dbReference type="EMBL" id="MTZV01000003">
    <property type="protein sequence ID" value="PCE27142.1"/>
    <property type="molecule type" value="Genomic_DNA"/>
</dbReference>
<comment type="function">
    <text evidence="6">Catalyzes the reduction of dTDP-6-deoxy-L-lyxo-4-hexulose to yield dTDP-L-rhamnose.</text>
</comment>
<dbReference type="InterPro" id="IPR029903">
    <property type="entry name" value="RmlD-like-bd"/>
</dbReference>
<keyword evidence="6" id="KW-0560">Oxidoreductase</keyword>
<dbReference type="Gene3D" id="3.40.50.720">
    <property type="entry name" value="NAD(P)-binding Rossmann-like Domain"/>
    <property type="match status" value="1"/>
</dbReference>
<comment type="pathway">
    <text evidence="1 6">Carbohydrate biosynthesis; dTDP-L-rhamnose biosynthesis.</text>
</comment>
<evidence type="ECO:0000256" key="5">
    <source>
        <dbReference type="ARBA" id="ARBA00048200"/>
    </source>
</evidence>
<evidence type="ECO:0000256" key="3">
    <source>
        <dbReference type="ARBA" id="ARBA00012929"/>
    </source>
</evidence>
<protein>
    <recommendedName>
        <fullName evidence="4 6">dTDP-4-dehydrorhamnose reductase</fullName>
        <ecNumber evidence="3 6">1.1.1.133</ecNumber>
    </recommendedName>
</protein>
<keyword evidence="6" id="KW-0521">NADP</keyword>
<comment type="caution">
    <text evidence="8">The sequence shown here is derived from an EMBL/GenBank/DDBJ whole genome shotgun (WGS) entry which is preliminary data.</text>
</comment>
<evidence type="ECO:0000256" key="4">
    <source>
        <dbReference type="ARBA" id="ARBA00017099"/>
    </source>
</evidence>
<dbReference type="InterPro" id="IPR005913">
    <property type="entry name" value="dTDP_dehydrorham_reduct"/>
</dbReference>
<organism evidence="8 9">
    <name type="scientific">Paraburkholderia acidicola</name>
    <dbReference type="NCBI Taxonomy" id="1912599"/>
    <lineage>
        <taxon>Bacteria</taxon>
        <taxon>Pseudomonadati</taxon>
        <taxon>Pseudomonadota</taxon>
        <taxon>Betaproteobacteria</taxon>
        <taxon>Burkholderiales</taxon>
        <taxon>Burkholderiaceae</taxon>
        <taxon>Paraburkholderia</taxon>
    </lineage>
</organism>
<dbReference type="GO" id="GO:0006556">
    <property type="term" value="P:S-adenosylmethionine biosynthetic process"/>
    <property type="evidence" value="ECO:0007669"/>
    <property type="project" value="TreeGrafter"/>
</dbReference>
<sequence length="312" mass="34280">MFTVAIIGASGLLGRAVIDELVQERDWRVIPTAFRRTTANMVSLDIRDARAVAQFVEREAPDAIVIAAAERRPDVCEREPLQARALNVDAVRTVATAANRIGAWTLSISTDYVFDGTRPPYRCDDSPSPINAYGRSKEEGERALLDTAQQGCVLRLPLLYGPIIDWQESAVTSLVPAIAGSAGSADAAPAVMDAWAIRYPTYTPDVAFVIKQLLTRHSRGESICGIAQWSGDEPMTKHDIAMRLADALQLNANLIRQTTPVDSTPRPRDCHLDSSRLESLGIGRRTPFDVAIRQVLAKFPWNGDIETWDIET</sequence>
<dbReference type="GO" id="GO:0048270">
    <property type="term" value="F:methionine adenosyltransferase regulator activity"/>
    <property type="evidence" value="ECO:0007669"/>
    <property type="project" value="TreeGrafter"/>
</dbReference>
<accession>A0A2A4F353</accession>
<reference evidence="8 9" key="1">
    <citation type="submission" date="2017-01" db="EMBL/GenBank/DDBJ databases">
        <title>Whole-Genome Shotgun Sequencing of Two beta-Proteobacterial Species in Search of the Bulgecin Biosynthetic Cluster.</title>
        <authorList>
            <person name="Horsman M.E."/>
            <person name="Marous D.R."/>
            <person name="Li R."/>
            <person name="Oliver R.A."/>
            <person name="Byun B."/>
            <person name="Emrich S.J."/>
            <person name="Boggess B."/>
            <person name="Townsend C.A."/>
            <person name="Mobashery S."/>
        </authorList>
    </citation>
    <scope>NUCLEOTIDE SEQUENCE [LARGE SCALE GENOMIC DNA]</scope>
    <source>
        <strain evidence="8 9">ATCC 31363</strain>
    </source>
</reference>
<dbReference type="InterPro" id="IPR036291">
    <property type="entry name" value="NAD(P)-bd_dom_sf"/>
</dbReference>
<dbReference type="PANTHER" id="PTHR10491:SF4">
    <property type="entry name" value="METHIONINE ADENOSYLTRANSFERASE 2 SUBUNIT BETA"/>
    <property type="match status" value="1"/>
</dbReference>
<name>A0A2A4F353_9BURK</name>
<dbReference type="EC" id="1.1.1.133" evidence="3 6"/>
<dbReference type="Proteomes" id="UP000218022">
    <property type="component" value="Unassembled WGS sequence"/>
</dbReference>
<evidence type="ECO:0000259" key="7">
    <source>
        <dbReference type="Pfam" id="PF04321"/>
    </source>
</evidence>
<evidence type="ECO:0000313" key="9">
    <source>
        <dbReference type="Proteomes" id="UP000218022"/>
    </source>
</evidence>
<evidence type="ECO:0000313" key="8">
    <source>
        <dbReference type="EMBL" id="PCE27142.1"/>
    </source>
</evidence>
<evidence type="ECO:0000256" key="1">
    <source>
        <dbReference type="ARBA" id="ARBA00004781"/>
    </source>
</evidence>
<feature type="domain" description="RmlD-like substrate binding" evidence="7">
    <location>
        <begin position="4"/>
        <end position="298"/>
    </location>
</feature>
<comment type="similarity">
    <text evidence="2 6">Belongs to the dTDP-4-dehydrorhamnose reductase family.</text>
</comment>
<dbReference type="RefSeq" id="WP_096719647.1">
    <property type="nucleotide sequence ID" value="NZ_MTZV01000003.1"/>
</dbReference>
<comment type="cofactor">
    <cofactor evidence="6">
        <name>Mg(2+)</name>
        <dbReference type="ChEBI" id="CHEBI:18420"/>
    </cofactor>
    <text evidence="6">Binds 1 Mg(2+) ion per monomer.</text>
</comment>
<dbReference type="SUPFAM" id="SSF51735">
    <property type="entry name" value="NAD(P)-binding Rossmann-fold domains"/>
    <property type="match status" value="1"/>
</dbReference>
<comment type="catalytic activity">
    <reaction evidence="5 6">
        <text>dTDP-beta-L-rhamnose + NADP(+) = dTDP-4-dehydro-beta-L-rhamnose + NADPH + H(+)</text>
        <dbReference type="Rhea" id="RHEA:21796"/>
        <dbReference type="ChEBI" id="CHEBI:15378"/>
        <dbReference type="ChEBI" id="CHEBI:57510"/>
        <dbReference type="ChEBI" id="CHEBI:57783"/>
        <dbReference type="ChEBI" id="CHEBI:58349"/>
        <dbReference type="ChEBI" id="CHEBI:62830"/>
        <dbReference type="EC" id="1.1.1.133"/>
    </reaction>
</comment>
<evidence type="ECO:0000256" key="6">
    <source>
        <dbReference type="RuleBase" id="RU364082"/>
    </source>
</evidence>
<dbReference type="GO" id="GO:0048269">
    <property type="term" value="C:methionine adenosyltransferase complex"/>
    <property type="evidence" value="ECO:0007669"/>
    <property type="project" value="TreeGrafter"/>
</dbReference>
<dbReference type="PANTHER" id="PTHR10491">
    <property type="entry name" value="DTDP-4-DEHYDRORHAMNOSE REDUCTASE"/>
    <property type="match status" value="1"/>
</dbReference>
<dbReference type="GO" id="GO:0008831">
    <property type="term" value="F:dTDP-4-dehydrorhamnose reductase activity"/>
    <property type="evidence" value="ECO:0007669"/>
    <property type="project" value="UniProtKB-EC"/>
</dbReference>